<accession>A0A8J7DZY0</accession>
<dbReference type="RefSeq" id="WP_194031577.1">
    <property type="nucleotide sequence ID" value="NZ_JADEWZ010000048.1"/>
</dbReference>
<proteinExistence type="predicted"/>
<dbReference type="Pfam" id="PF13563">
    <property type="entry name" value="2_5_RNA_ligase2"/>
    <property type="match status" value="1"/>
</dbReference>
<evidence type="ECO:0000313" key="1">
    <source>
        <dbReference type="EMBL" id="MBE9118493.1"/>
    </source>
</evidence>
<keyword evidence="2" id="KW-1185">Reference proteome</keyword>
<dbReference type="InterPro" id="IPR050580">
    <property type="entry name" value="2H_phosphoesterase_YjcG-like"/>
</dbReference>
<dbReference type="Proteomes" id="UP000654482">
    <property type="component" value="Unassembled WGS sequence"/>
</dbReference>
<dbReference type="PANTHER" id="PTHR40037">
    <property type="entry name" value="PHOSPHOESTERASE YJCG-RELATED"/>
    <property type="match status" value="1"/>
</dbReference>
<dbReference type="InterPro" id="IPR009097">
    <property type="entry name" value="Cyclic_Pdiesterase"/>
</dbReference>
<organism evidence="1 2">
    <name type="scientific">Lusitaniella coriacea LEGE 07157</name>
    <dbReference type="NCBI Taxonomy" id="945747"/>
    <lineage>
        <taxon>Bacteria</taxon>
        <taxon>Bacillati</taxon>
        <taxon>Cyanobacteriota</taxon>
        <taxon>Cyanophyceae</taxon>
        <taxon>Spirulinales</taxon>
        <taxon>Lusitaniellaceae</taxon>
        <taxon>Lusitaniella</taxon>
    </lineage>
</organism>
<gene>
    <name evidence="1" type="ORF">IQ249_21620</name>
</gene>
<dbReference type="EMBL" id="JADEWZ010000048">
    <property type="protein sequence ID" value="MBE9118493.1"/>
    <property type="molecule type" value="Genomic_DNA"/>
</dbReference>
<dbReference type="AlphaFoldDB" id="A0A8J7DZY0"/>
<evidence type="ECO:0000313" key="2">
    <source>
        <dbReference type="Proteomes" id="UP000654482"/>
    </source>
</evidence>
<sequence length="181" mass="21234">MSENRFFIALLPPQEVQEVANQIKQHFAEFYRSSKAFNSPPHITIHPPFIWDSQNLPNLENHLQAFAQNQSPIPIILEGFGAFKPRVIYINPLKTPELIKFQQDLSRDLKSTFGLIGNTEKNRPFAPHITVAFRDLTKSNFQLAWAVFKERELHFEFTIPQLTLLIHNQKVWEIYKEFSFK</sequence>
<dbReference type="SUPFAM" id="SSF55144">
    <property type="entry name" value="LigT-like"/>
    <property type="match status" value="1"/>
</dbReference>
<reference evidence="1" key="1">
    <citation type="submission" date="2020-10" db="EMBL/GenBank/DDBJ databases">
        <authorList>
            <person name="Castelo-Branco R."/>
            <person name="Eusebio N."/>
            <person name="Adriana R."/>
            <person name="Vieira A."/>
            <person name="Brugerolle De Fraissinette N."/>
            <person name="Rezende De Castro R."/>
            <person name="Schneider M.P."/>
            <person name="Vasconcelos V."/>
            <person name="Leao P.N."/>
        </authorList>
    </citation>
    <scope>NUCLEOTIDE SEQUENCE</scope>
    <source>
        <strain evidence="1">LEGE 07157</strain>
    </source>
</reference>
<dbReference type="PANTHER" id="PTHR40037:SF1">
    <property type="entry name" value="PHOSPHOESTERASE SAOUHSC_00951-RELATED"/>
    <property type="match status" value="1"/>
</dbReference>
<comment type="caution">
    <text evidence="1">The sequence shown here is derived from an EMBL/GenBank/DDBJ whole genome shotgun (WGS) entry which is preliminary data.</text>
</comment>
<name>A0A8J7DZY0_9CYAN</name>
<dbReference type="Gene3D" id="3.90.1140.10">
    <property type="entry name" value="Cyclic phosphodiesterase"/>
    <property type="match status" value="1"/>
</dbReference>
<keyword evidence="1" id="KW-0436">Ligase</keyword>
<dbReference type="GO" id="GO:0016874">
    <property type="term" value="F:ligase activity"/>
    <property type="evidence" value="ECO:0007669"/>
    <property type="project" value="UniProtKB-KW"/>
</dbReference>
<protein>
    <submittedName>
        <fullName evidence="1">2'-5' RNA ligase family protein</fullName>
    </submittedName>
</protein>